<dbReference type="GeneID" id="19152358"/>
<dbReference type="RefSeq" id="XP_007708947.1">
    <property type="nucleotide sequence ID" value="XM_007710757.1"/>
</dbReference>
<dbReference type="OrthoDB" id="10300011at2759"/>
<dbReference type="KEGG" id="bze:COCCADRAFT_87401"/>
<proteinExistence type="predicted"/>
<reference evidence="2 3" key="1">
    <citation type="journal article" date="2013" name="PLoS Genet.">
        <title>Comparative genome structure, secondary metabolite, and effector coding capacity across Cochliobolus pathogens.</title>
        <authorList>
            <person name="Condon B.J."/>
            <person name="Leng Y."/>
            <person name="Wu D."/>
            <person name="Bushley K.E."/>
            <person name="Ohm R.A."/>
            <person name="Otillar R."/>
            <person name="Martin J."/>
            <person name="Schackwitz W."/>
            <person name="Grimwood J."/>
            <person name="MohdZainudin N."/>
            <person name="Xue C."/>
            <person name="Wang R."/>
            <person name="Manning V.A."/>
            <person name="Dhillon B."/>
            <person name="Tu Z.J."/>
            <person name="Steffenson B.J."/>
            <person name="Salamov A."/>
            <person name="Sun H."/>
            <person name="Lowry S."/>
            <person name="LaButti K."/>
            <person name="Han J."/>
            <person name="Copeland A."/>
            <person name="Lindquist E."/>
            <person name="Barry K."/>
            <person name="Schmutz J."/>
            <person name="Baker S.E."/>
            <person name="Ciuffetti L.M."/>
            <person name="Grigoriev I.V."/>
            <person name="Zhong S."/>
            <person name="Turgeon B.G."/>
        </authorList>
    </citation>
    <scope>NUCLEOTIDE SEQUENCE [LARGE SCALE GENOMIC DNA]</scope>
    <source>
        <strain evidence="2 3">26-R-13</strain>
    </source>
</reference>
<feature type="signal peptide" evidence="1">
    <location>
        <begin position="1"/>
        <end position="16"/>
    </location>
</feature>
<dbReference type="Proteomes" id="UP000053841">
    <property type="component" value="Unassembled WGS sequence"/>
</dbReference>
<gene>
    <name evidence="2" type="ORF">COCCADRAFT_87401</name>
</gene>
<dbReference type="EMBL" id="KI964558">
    <property type="protein sequence ID" value="EUC36716.1"/>
    <property type="molecule type" value="Genomic_DNA"/>
</dbReference>
<protein>
    <submittedName>
        <fullName evidence="2">Uncharacterized protein</fullName>
    </submittedName>
</protein>
<evidence type="ECO:0000256" key="1">
    <source>
        <dbReference type="SAM" id="SignalP"/>
    </source>
</evidence>
<dbReference type="AlphaFoldDB" id="W6YZ76"/>
<feature type="chain" id="PRO_5004889540" evidence="1">
    <location>
        <begin position="17"/>
        <end position="59"/>
    </location>
</feature>
<evidence type="ECO:0000313" key="3">
    <source>
        <dbReference type="Proteomes" id="UP000053841"/>
    </source>
</evidence>
<organism evidence="2 3">
    <name type="scientific">Cochliobolus carbonum (strain 26-R-13)</name>
    <name type="common">Maize leaf spot fungus</name>
    <name type="synonym">Bipolaris zeicola</name>
    <dbReference type="NCBI Taxonomy" id="930089"/>
    <lineage>
        <taxon>Eukaryota</taxon>
        <taxon>Fungi</taxon>
        <taxon>Dikarya</taxon>
        <taxon>Ascomycota</taxon>
        <taxon>Pezizomycotina</taxon>
        <taxon>Dothideomycetes</taxon>
        <taxon>Pleosporomycetidae</taxon>
        <taxon>Pleosporales</taxon>
        <taxon>Pleosporineae</taxon>
        <taxon>Pleosporaceae</taxon>
        <taxon>Bipolaris</taxon>
    </lineage>
</organism>
<evidence type="ECO:0000313" key="2">
    <source>
        <dbReference type="EMBL" id="EUC36716.1"/>
    </source>
</evidence>
<keyword evidence="3" id="KW-1185">Reference proteome</keyword>
<sequence length="59" mass="6223">MKYILVLAAMLPAAFANCKPNNTSLLGDCVGWCSDRNSTPSTIQSCLLANCNTCKLGGK</sequence>
<keyword evidence="1" id="KW-0732">Signal</keyword>
<dbReference type="HOGENOM" id="CLU_2885460_0_0_1"/>
<name>W6YZ76_COCC2</name>
<accession>W6YZ76</accession>